<dbReference type="PROSITE" id="PS50033">
    <property type="entry name" value="UBX"/>
    <property type="match status" value="2"/>
</dbReference>
<reference evidence="4" key="2">
    <citation type="submission" date="2015-02" db="UniProtKB">
        <authorList>
            <consortium name="EnsemblMetazoa"/>
        </authorList>
    </citation>
    <scope>IDENTIFICATION</scope>
</reference>
<dbReference type="Gene3D" id="1.10.8.10">
    <property type="entry name" value="DNA helicase RuvA subunit, C-terminal domain"/>
    <property type="match status" value="1"/>
</dbReference>
<accession>T1JEQ3</accession>
<dbReference type="AlphaFoldDB" id="T1JEQ3"/>
<dbReference type="InterPro" id="IPR015940">
    <property type="entry name" value="UBA"/>
</dbReference>
<dbReference type="CDD" id="cd22249">
    <property type="entry name" value="UDM1_RNF168_RNF169-like"/>
    <property type="match status" value="1"/>
</dbReference>
<feature type="domain" description="UBX" evidence="3">
    <location>
        <begin position="167"/>
        <end position="235"/>
    </location>
</feature>
<feature type="domain" description="UBX" evidence="3">
    <location>
        <begin position="280"/>
        <end position="357"/>
    </location>
</feature>
<dbReference type="SUPFAM" id="SSF52058">
    <property type="entry name" value="L domain-like"/>
    <property type="match status" value="1"/>
</dbReference>
<dbReference type="EMBL" id="JH432127">
    <property type="status" value="NOT_ANNOTATED_CDS"/>
    <property type="molecule type" value="Genomic_DNA"/>
</dbReference>
<dbReference type="HOGENOM" id="CLU_014341_0_0_1"/>
<dbReference type="eggNOG" id="KOG1947">
    <property type="taxonomic scope" value="Eukaryota"/>
</dbReference>
<dbReference type="PhylomeDB" id="T1JEQ3"/>
<organism evidence="4 5">
    <name type="scientific">Strigamia maritima</name>
    <name type="common">European centipede</name>
    <name type="synonym">Geophilus maritimus</name>
    <dbReference type="NCBI Taxonomy" id="126957"/>
    <lineage>
        <taxon>Eukaryota</taxon>
        <taxon>Metazoa</taxon>
        <taxon>Ecdysozoa</taxon>
        <taxon>Arthropoda</taxon>
        <taxon>Myriapoda</taxon>
        <taxon>Chilopoda</taxon>
        <taxon>Pleurostigmophora</taxon>
        <taxon>Geophilomorpha</taxon>
        <taxon>Linotaeniidae</taxon>
        <taxon>Strigamia</taxon>
    </lineage>
</organism>
<feature type="domain" description="UBA" evidence="2">
    <location>
        <begin position="4"/>
        <end position="47"/>
    </location>
</feature>
<protein>
    <recommendedName>
        <fullName evidence="1">UBX domain-containing protein 4</fullName>
    </recommendedName>
</protein>
<keyword evidence="5" id="KW-1185">Reference proteome</keyword>
<dbReference type="Gene3D" id="3.80.10.10">
    <property type="entry name" value="Ribonuclease Inhibitor"/>
    <property type="match status" value="4"/>
</dbReference>
<evidence type="ECO:0000313" key="4">
    <source>
        <dbReference type="EnsemblMetazoa" id="SMAR012305-PA"/>
    </source>
</evidence>
<dbReference type="EnsemblMetazoa" id="SMAR012305-RA">
    <property type="protein sequence ID" value="SMAR012305-PA"/>
    <property type="gene ID" value="SMAR012305"/>
</dbReference>
<dbReference type="SMART" id="SM00367">
    <property type="entry name" value="LRR_CC"/>
    <property type="match status" value="3"/>
</dbReference>
<dbReference type="PANTHER" id="PTHR46424:SF1">
    <property type="entry name" value="UBX DOMAIN-CONTAINING PROTEIN 4"/>
    <property type="match status" value="1"/>
</dbReference>
<dbReference type="Pfam" id="PF00627">
    <property type="entry name" value="UBA"/>
    <property type="match status" value="1"/>
</dbReference>
<evidence type="ECO:0000259" key="3">
    <source>
        <dbReference type="PROSITE" id="PS50033"/>
    </source>
</evidence>
<dbReference type="InterPro" id="IPR009060">
    <property type="entry name" value="UBA-like_sf"/>
</dbReference>
<dbReference type="SMART" id="SM00166">
    <property type="entry name" value="UBX"/>
    <property type="match status" value="2"/>
</dbReference>
<dbReference type="InterPro" id="IPR006553">
    <property type="entry name" value="Leu-rich_rpt_Cys-con_subtyp"/>
</dbReference>
<dbReference type="GO" id="GO:0005783">
    <property type="term" value="C:endoplasmic reticulum"/>
    <property type="evidence" value="ECO:0007669"/>
    <property type="project" value="TreeGrafter"/>
</dbReference>
<reference evidence="5" key="1">
    <citation type="submission" date="2011-05" db="EMBL/GenBank/DDBJ databases">
        <authorList>
            <person name="Richards S.R."/>
            <person name="Qu J."/>
            <person name="Jiang H."/>
            <person name="Jhangiani S.N."/>
            <person name="Agravi P."/>
            <person name="Goodspeed R."/>
            <person name="Gross S."/>
            <person name="Mandapat C."/>
            <person name="Jackson L."/>
            <person name="Mathew T."/>
            <person name="Pu L."/>
            <person name="Thornton R."/>
            <person name="Saada N."/>
            <person name="Wilczek-Boney K.B."/>
            <person name="Lee S."/>
            <person name="Kovar C."/>
            <person name="Wu Y."/>
            <person name="Scherer S.E."/>
            <person name="Worley K.C."/>
            <person name="Muzny D.M."/>
            <person name="Gibbs R."/>
        </authorList>
    </citation>
    <scope>NUCLEOTIDE SEQUENCE</scope>
    <source>
        <strain evidence="5">Brora</strain>
    </source>
</reference>
<dbReference type="Pfam" id="PF00789">
    <property type="entry name" value="UBX"/>
    <property type="match status" value="2"/>
</dbReference>
<dbReference type="Gene3D" id="3.10.20.90">
    <property type="entry name" value="Phosphatidylinositol 3-kinase Catalytic Subunit, Chain A, domain 1"/>
    <property type="match status" value="2"/>
</dbReference>
<sequence>MEKKIKQNVSDFISEMVLMGFEMEECQAAVSAGKLNLEDAVDWVLQDQHQNVVGSQFDSGGILGKIPIVCNFSDSEAYGPPCNLPEIITKGMSYPVMETEMTKNALRNQIEEQARKILTETIRKERIDQKKAHAEVIKKITRDKQERIQKELYTDFANLDDGIVPLIRCPDNLTLKKKFTSRAVLEDVWQFLRLQIVGCEDMELMQLFPRRIFKDENRKQSLAELDLLSSNCLVLKPKILLEAELQGSLTGIKTFSGKVNSRFRRPDETKEDLSNESVYTSEGGCKIQIRCENSRVVRKKFESRETLNDVWCFIKTQSLRHENMELMQAFPRRVFTDEDRYRTLEDLDLLPSTCLILKPLDDPNCIALRGVQSLTIDYNSRIRGSSEIYRELTSSNSEKTDKTVVSSQQIEPIPPEPDLNLVLAYDSHLWGDGKRLGSEANVVQHNQILAGSTAQLRVQNIITPPISERCNCLIWSPTVLTLQDVCIKYVVKQLLEYTTLMLNLPSQVGERILQFLMKEKLLRPRHMQKFLSCHLIHLILDCYPYTTNELLNSVRNHTSLLHVSLVGCTLINDSGLQSLSNLKKLLTLNLRGCVQITDNCFNVISELTHLNSLSLEETKITDLGIMSYTKYPNLALQVLNLNRTAITECCLASLKNVPNLRFLSMDWTKILSLRDFPNFQFLEGLSIQALNIQTEDLQRLRNLTRLSWLNVTDMPNVVGDDALKVLSGLQFHFLSLPSRHTTSDSGLAYILGMPLISLDLTNYINVSDVGISMLSRMKNLRRLLLNNTKLTDNGLLTLKDLHTIEILYLDRTAITDAGTSALIGMPKLQELSLASTRVKGQFLKNGVLNRCLLLTKLNLSRTMIKMKALKNISLPNLSLLNVDGTNLPCDPSPFLVGCPKLIHVSAKNLQPPPNLEADSESEL</sequence>
<dbReference type="InterPro" id="IPR029071">
    <property type="entry name" value="Ubiquitin-like_domsf"/>
</dbReference>
<dbReference type="GO" id="GO:0036503">
    <property type="term" value="P:ERAD pathway"/>
    <property type="evidence" value="ECO:0007669"/>
    <property type="project" value="TreeGrafter"/>
</dbReference>
<evidence type="ECO:0000313" key="5">
    <source>
        <dbReference type="Proteomes" id="UP000014500"/>
    </source>
</evidence>
<dbReference type="Pfam" id="PF25372">
    <property type="entry name" value="DUF7885"/>
    <property type="match status" value="1"/>
</dbReference>
<evidence type="ECO:0000256" key="1">
    <source>
        <dbReference type="ARBA" id="ARBA00040925"/>
    </source>
</evidence>
<dbReference type="STRING" id="126957.T1JEQ3"/>
<dbReference type="SUPFAM" id="SSF54236">
    <property type="entry name" value="Ubiquitin-like"/>
    <property type="match status" value="2"/>
</dbReference>
<dbReference type="Proteomes" id="UP000014500">
    <property type="component" value="Unassembled WGS sequence"/>
</dbReference>
<dbReference type="InterPro" id="IPR032675">
    <property type="entry name" value="LRR_dom_sf"/>
</dbReference>
<dbReference type="CDD" id="cd01767">
    <property type="entry name" value="UBX"/>
    <property type="match status" value="1"/>
</dbReference>
<dbReference type="PANTHER" id="PTHR46424">
    <property type="entry name" value="UBX DOMAIN-CONTAINING PROTEIN 4"/>
    <property type="match status" value="1"/>
</dbReference>
<dbReference type="SUPFAM" id="SSF46934">
    <property type="entry name" value="UBA-like"/>
    <property type="match status" value="1"/>
</dbReference>
<dbReference type="InterPro" id="IPR001012">
    <property type="entry name" value="UBX_dom"/>
</dbReference>
<dbReference type="InterPro" id="IPR057207">
    <property type="entry name" value="FBXL15_LRR"/>
</dbReference>
<evidence type="ECO:0000259" key="2">
    <source>
        <dbReference type="PROSITE" id="PS50030"/>
    </source>
</evidence>
<proteinExistence type="predicted"/>
<name>T1JEQ3_STRMM</name>
<dbReference type="PROSITE" id="PS50030">
    <property type="entry name" value="UBA"/>
    <property type="match status" value="1"/>
</dbReference>